<evidence type="ECO:0000256" key="1">
    <source>
        <dbReference type="ARBA" id="ARBA00004141"/>
    </source>
</evidence>
<reference evidence="7 8" key="1">
    <citation type="journal article" date="2022" name="Genome Biol. Evol.">
        <title>Host diet, physiology and behaviors set the stage for Lachnospiraceae cladogenesis.</title>
        <authorList>
            <person name="Vera-Ponce De Leon A."/>
            <person name="Schneider M."/>
            <person name="Jahnes B.C."/>
            <person name="Sadowski V."/>
            <person name="Camuy-Velez L.A."/>
            <person name="Duan J."/>
            <person name="Sabree Z.L."/>
        </authorList>
    </citation>
    <scope>NUCLEOTIDE SEQUENCE [LARGE SCALE GENOMIC DNA]</scope>
    <source>
        <strain evidence="7 8">PAL113</strain>
    </source>
</reference>
<evidence type="ECO:0000313" key="8">
    <source>
        <dbReference type="Proteomes" id="UP001523566"/>
    </source>
</evidence>
<organism evidence="7 8">
    <name type="scientific">Aequitasia blattaphilus</name>
    <dbReference type="NCBI Taxonomy" id="2949332"/>
    <lineage>
        <taxon>Bacteria</taxon>
        <taxon>Bacillati</taxon>
        <taxon>Bacillota</taxon>
        <taxon>Clostridia</taxon>
        <taxon>Lachnospirales</taxon>
        <taxon>Lachnospiraceae</taxon>
        <taxon>Aequitasia</taxon>
    </lineage>
</organism>
<keyword evidence="4 6" id="KW-1133">Transmembrane helix</keyword>
<feature type="transmembrane region" description="Helical" evidence="6">
    <location>
        <begin position="42"/>
        <end position="60"/>
    </location>
</feature>
<proteinExistence type="predicted"/>
<dbReference type="PANTHER" id="PTHR30474:SF1">
    <property type="entry name" value="PEPTIDOGLYCAN GLYCOSYLTRANSFERASE MRDB"/>
    <property type="match status" value="1"/>
</dbReference>
<evidence type="ECO:0000256" key="5">
    <source>
        <dbReference type="ARBA" id="ARBA00023136"/>
    </source>
</evidence>
<feature type="transmembrane region" description="Helical" evidence="6">
    <location>
        <begin position="131"/>
        <end position="149"/>
    </location>
</feature>
<evidence type="ECO:0000256" key="3">
    <source>
        <dbReference type="ARBA" id="ARBA00022960"/>
    </source>
</evidence>
<feature type="transmembrane region" description="Helical" evidence="6">
    <location>
        <begin position="66"/>
        <end position="86"/>
    </location>
</feature>
<dbReference type="RefSeq" id="WP_262065503.1">
    <property type="nucleotide sequence ID" value="NZ_JAMXOD010000004.1"/>
</dbReference>
<feature type="transmembrane region" description="Helical" evidence="6">
    <location>
        <begin position="304"/>
        <end position="323"/>
    </location>
</feature>
<keyword evidence="5 6" id="KW-0472">Membrane</keyword>
<dbReference type="Proteomes" id="UP001523566">
    <property type="component" value="Unassembled WGS sequence"/>
</dbReference>
<feature type="transmembrane region" description="Helical" evidence="6">
    <location>
        <begin position="155"/>
        <end position="172"/>
    </location>
</feature>
<keyword evidence="2 6" id="KW-0812">Transmembrane</keyword>
<gene>
    <name evidence="7" type="ORF">NK125_04610</name>
</gene>
<accession>A0ABT1E7L3</accession>
<feature type="transmembrane region" description="Helical" evidence="6">
    <location>
        <begin position="179"/>
        <end position="196"/>
    </location>
</feature>
<comment type="subcellular location">
    <subcellularLocation>
        <location evidence="1">Membrane</location>
        <topology evidence="1">Multi-pass membrane protein</topology>
    </subcellularLocation>
</comment>
<keyword evidence="3" id="KW-0133">Cell shape</keyword>
<sequence>MIFKSYHLRDYKFLLIISILILSTIGILAVGSARPDLRNRQIMGVAMGLVIMVVVSLIDYKWILSFYWITYAFTILSLVSVLIFGVERGGATRWIDIGFVQFQPSELSKVLLILFFSQFVMKHKDNLNSKWTLFKYAVLCGIPLFLVVVEPSLSSTITISLILITVILAGGLSFKLIGGVLLVLAPLAIIFLSIVVQPDQKLLKDYQRGRIMAFIQPEKYESTLAHQQNNSVMAIGSGQLQGKGLNNNTTTSVKNGNFISEPQTDFIFAIIGEELGFIGCSLVIALILFIVIQCMLIGIKASNFAGYLVCCGVGGWIGIQSFINIGVATKLLPNTGVPLPFVSYGLTSLVCLFLAIGVVLNIGLQQKKYK</sequence>
<evidence type="ECO:0000313" key="7">
    <source>
        <dbReference type="EMBL" id="MCP1101696.1"/>
    </source>
</evidence>
<evidence type="ECO:0000256" key="6">
    <source>
        <dbReference type="SAM" id="Phobius"/>
    </source>
</evidence>
<dbReference type="PANTHER" id="PTHR30474">
    <property type="entry name" value="CELL CYCLE PROTEIN"/>
    <property type="match status" value="1"/>
</dbReference>
<keyword evidence="8" id="KW-1185">Reference proteome</keyword>
<protein>
    <submittedName>
        <fullName evidence="7">Rod shape-determining protein RodA</fullName>
    </submittedName>
</protein>
<feature type="transmembrane region" description="Helical" evidence="6">
    <location>
        <begin position="343"/>
        <end position="364"/>
    </location>
</feature>
<evidence type="ECO:0000256" key="2">
    <source>
        <dbReference type="ARBA" id="ARBA00022692"/>
    </source>
</evidence>
<evidence type="ECO:0000256" key="4">
    <source>
        <dbReference type="ARBA" id="ARBA00022989"/>
    </source>
</evidence>
<feature type="transmembrane region" description="Helical" evidence="6">
    <location>
        <begin position="12"/>
        <end position="30"/>
    </location>
</feature>
<dbReference type="InterPro" id="IPR001182">
    <property type="entry name" value="FtsW/RodA"/>
</dbReference>
<comment type="caution">
    <text evidence="7">The sequence shown here is derived from an EMBL/GenBank/DDBJ whole genome shotgun (WGS) entry which is preliminary data.</text>
</comment>
<feature type="transmembrane region" description="Helical" evidence="6">
    <location>
        <begin position="266"/>
        <end position="292"/>
    </location>
</feature>
<name>A0ABT1E7L3_9FIRM</name>
<dbReference type="Pfam" id="PF01098">
    <property type="entry name" value="FTSW_RODA_SPOVE"/>
    <property type="match status" value="1"/>
</dbReference>
<dbReference type="EMBL" id="JAMZFW010000004">
    <property type="protein sequence ID" value="MCP1101696.1"/>
    <property type="molecule type" value="Genomic_DNA"/>
</dbReference>